<dbReference type="AlphaFoldDB" id="A0A521DLV9"/>
<evidence type="ECO:0000313" key="1">
    <source>
        <dbReference type="EMBL" id="SMO72572.1"/>
    </source>
</evidence>
<accession>A0A521DLV9</accession>
<gene>
    <name evidence="1" type="ORF">SAMN06265171_105248</name>
</gene>
<organism evidence="1 2">
    <name type="scientific">Chryseobacterium rhizoplanae</name>
    <dbReference type="NCBI Taxonomy" id="1609531"/>
    <lineage>
        <taxon>Bacteria</taxon>
        <taxon>Pseudomonadati</taxon>
        <taxon>Bacteroidota</taxon>
        <taxon>Flavobacteriia</taxon>
        <taxon>Flavobacteriales</taxon>
        <taxon>Weeksellaceae</taxon>
        <taxon>Chryseobacterium group</taxon>
        <taxon>Chryseobacterium</taxon>
    </lineage>
</organism>
<name>A0A521DLV9_9FLAO</name>
<dbReference type="EMBL" id="FXTC01000005">
    <property type="protein sequence ID" value="SMO72572.1"/>
    <property type="molecule type" value="Genomic_DNA"/>
</dbReference>
<dbReference type="Proteomes" id="UP000316916">
    <property type="component" value="Unassembled WGS sequence"/>
</dbReference>
<reference evidence="1 2" key="1">
    <citation type="submission" date="2017-05" db="EMBL/GenBank/DDBJ databases">
        <authorList>
            <person name="Varghese N."/>
            <person name="Submissions S."/>
        </authorList>
    </citation>
    <scope>NUCLEOTIDE SEQUENCE [LARGE SCALE GENOMIC DNA]</scope>
    <source>
        <strain evidence="1 2">DSM 29371</strain>
    </source>
</reference>
<evidence type="ECO:0000313" key="2">
    <source>
        <dbReference type="Proteomes" id="UP000316916"/>
    </source>
</evidence>
<protein>
    <submittedName>
        <fullName evidence="1">Uncharacterized protein</fullName>
    </submittedName>
</protein>
<proteinExistence type="predicted"/>
<keyword evidence="2" id="KW-1185">Reference proteome</keyword>
<dbReference type="RefSeq" id="WP_142718458.1">
    <property type="nucleotide sequence ID" value="NZ_FXTC01000005.1"/>
</dbReference>
<sequence>MDYNQALNHKKEILKSLEELRNYSPSEIMILPSKAEDFQRYMNEYRKDPKRFNDQSCIKFSTDNKYMVYRMCEDQILNCR</sequence>